<feature type="domain" description="GGDEF" evidence="4">
    <location>
        <begin position="593"/>
        <end position="732"/>
    </location>
</feature>
<dbReference type="PANTHER" id="PTHR45138:SF9">
    <property type="entry name" value="DIGUANYLATE CYCLASE DGCM-RELATED"/>
    <property type="match status" value="1"/>
</dbReference>
<dbReference type="InterPro" id="IPR043128">
    <property type="entry name" value="Rev_trsase/Diguanyl_cyclase"/>
</dbReference>
<feature type="coiled-coil region" evidence="3">
    <location>
        <begin position="476"/>
        <end position="534"/>
    </location>
</feature>
<dbReference type="InterPro" id="IPR050469">
    <property type="entry name" value="Diguanylate_Cyclase"/>
</dbReference>
<dbReference type="SUPFAM" id="SSF48452">
    <property type="entry name" value="TPR-like"/>
    <property type="match status" value="2"/>
</dbReference>
<dbReference type="CDD" id="cd01949">
    <property type="entry name" value="GGDEF"/>
    <property type="match status" value="1"/>
</dbReference>
<dbReference type="SMART" id="SM00267">
    <property type="entry name" value="GGDEF"/>
    <property type="match status" value="1"/>
</dbReference>
<dbReference type="Gene3D" id="1.25.40.10">
    <property type="entry name" value="Tetratricopeptide repeat domain"/>
    <property type="match status" value="2"/>
</dbReference>
<evidence type="ECO:0000256" key="1">
    <source>
        <dbReference type="ARBA" id="ARBA00012528"/>
    </source>
</evidence>
<dbReference type="Pfam" id="PF00990">
    <property type="entry name" value="GGDEF"/>
    <property type="match status" value="1"/>
</dbReference>
<name>A0ABM7YGN0_9BURK</name>
<keyword evidence="6" id="KW-1185">Reference proteome</keyword>
<dbReference type="PANTHER" id="PTHR45138">
    <property type="entry name" value="REGULATORY COMPONENTS OF SENSORY TRANSDUCTION SYSTEM"/>
    <property type="match status" value="1"/>
</dbReference>
<dbReference type="Proteomes" id="UP001057498">
    <property type="component" value="Chromosome"/>
</dbReference>
<evidence type="ECO:0000256" key="2">
    <source>
        <dbReference type="ARBA" id="ARBA00034247"/>
    </source>
</evidence>
<dbReference type="EMBL" id="AP025730">
    <property type="protein sequence ID" value="BDI03292.1"/>
    <property type="molecule type" value="Genomic_DNA"/>
</dbReference>
<dbReference type="InterPro" id="IPR011990">
    <property type="entry name" value="TPR-like_helical_dom_sf"/>
</dbReference>
<dbReference type="InterPro" id="IPR000160">
    <property type="entry name" value="GGDEF_dom"/>
</dbReference>
<comment type="catalytic activity">
    <reaction evidence="2">
        <text>2 GTP = 3',3'-c-di-GMP + 2 diphosphate</text>
        <dbReference type="Rhea" id="RHEA:24898"/>
        <dbReference type="ChEBI" id="CHEBI:33019"/>
        <dbReference type="ChEBI" id="CHEBI:37565"/>
        <dbReference type="ChEBI" id="CHEBI:58805"/>
        <dbReference type="EC" id="2.7.7.65"/>
    </reaction>
</comment>
<dbReference type="PROSITE" id="PS50887">
    <property type="entry name" value="GGDEF"/>
    <property type="match status" value="1"/>
</dbReference>
<dbReference type="NCBIfam" id="TIGR00254">
    <property type="entry name" value="GGDEF"/>
    <property type="match status" value="1"/>
</dbReference>
<gene>
    <name evidence="5" type="ORF">CATMQ487_02620</name>
</gene>
<evidence type="ECO:0000313" key="6">
    <source>
        <dbReference type="Proteomes" id="UP001057498"/>
    </source>
</evidence>
<dbReference type="Gene3D" id="3.30.70.270">
    <property type="match status" value="1"/>
</dbReference>
<keyword evidence="3" id="KW-0175">Coiled coil</keyword>
<dbReference type="SUPFAM" id="SSF55073">
    <property type="entry name" value="Nucleotide cyclase"/>
    <property type="match status" value="1"/>
</dbReference>
<evidence type="ECO:0000256" key="3">
    <source>
        <dbReference type="SAM" id="Coils"/>
    </source>
</evidence>
<dbReference type="EC" id="2.7.7.65" evidence="1"/>
<evidence type="ECO:0000259" key="4">
    <source>
        <dbReference type="PROSITE" id="PS50887"/>
    </source>
</evidence>
<protein>
    <recommendedName>
        <fullName evidence="1">diguanylate cyclase</fullName>
        <ecNumber evidence="1">2.7.7.65</ecNumber>
    </recommendedName>
</protein>
<proteinExistence type="predicted"/>
<sequence>MPPTVQRFTTDDVLASAQARIGSLTGEALAAALVELAWHLRQRDTQRALDLAAQAEACLPTQASGPTRARLQLVRAEGAWLLGDLDAAERWLGQARGDAPADAAVQGDADWLDASLVNDRGRYDQREVAIARSGERATAAGDAERADLARLALQCFDAFGDPGAALSEHGDAVRARLDDPRPAVAALAHSFMHHGLAAVGRYAEAITHGLHAAELALQTGQVRRALIDTTNAATVYLDLNDVDAALALLNENLVRARATGWPQTTGVTLANVALAMFKAGRHAMAVEVADEALAVLAGSRHAKPWYIAAQARATIAIDQGDWATARRLCKTILAAPMQGDMIEMRRFASQALAEALLGQGEVSAAHDHAAQALDLAIHSGDLTAQIDAHRVLARIARRSHAHTQPGALESLQRALEIAENHPDITLPPALLDELAAEQQQAGRFEGACATWQRAVAARDAQGRHDASRRAVALEVRFKTERALADAQRQRELAEAESRRAEELAQVNDRLRGALAELEAAQGLLTRRNAELREAYAAMKDLSLTDPLTGLRNRRFLSQTIDQDIAHTVRQHETRALRAQQGEARADARSNGRPDLLFFLVDLDHFKAVNDTHGHAAGDEVLRQFKDRLQAVFRDSDHIVRWGGEEFLVVARGSRRECAAALAQRLCRHVAEQPFVLPGGGALTQTCSIGYAPFPPDPLQPREADWVSVVERADQRLYQAKAAGRNRWVGEPGDRIDHPDCTG</sequence>
<reference evidence="5" key="1">
    <citation type="submission" date="2022-04" db="EMBL/GenBank/DDBJ databases">
        <title>Whole genome sequence of Sphaerotilus sp. FB-5.</title>
        <authorList>
            <person name="Takeda M."/>
            <person name="Narihara S."/>
            <person name="Akimoto M."/>
            <person name="Akimoto R."/>
            <person name="Nishiyashiki S."/>
            <person name="Murakami T."/>
        </authorList>
    </citation>
    <scope>NUCLEOTIDE SEQUENCE</scope>
    <source>
        <strain evidence="5">FB-5</strain>
    </source>
</reference>
<dbReference type="InterPro" id="IPR029787">
    <property type="entry name" value="Nucleotide_cyclase"/>
</dbReference>
<evidence type="ECO:0000313" key="5">
    <source>
        <dbReference type="EMBL" id="BDI03292.1"/>
    </source>
</evidence>
<accession>A0ABM7YGN0</accession>
<organism evidence="5 6">
    <name type="scientific">Sphaerotilus microaerophilus</name>
    <dbReference type="NCBI Taxonomy" id="2914710"/>
    <lineage>
        <taxon>Bacteria</taxon>
        <taxon>Pseudomonadati</taxon>
        <taxon>Pseudomonadota</taxon>
        <taxon>Betaproteobacteria</taxon>
        <taxon>Burkholderiales</taxon>
        <taxon>Sphaerotilaceae</taxon>
        <taxon>Sphaerotilus</taxon>
    </lineage>
</organism>